<dbReference type="EMBL" id="QNVU01000003">
    <property type="protein sequence ID" value="REC52541.1"/>
    <property type="molecule type" value="Genomic_DNA"/>
</dbReference>
<keyword evidence="1" id="KW-0547">Nucleotide-binding</keyword>
<evidence type="ECO:0000256" key="1">
    <source>
        <dbReference type="ARBA" id="ARBA00022741"/>
    </source>
</evidence>
<reference evidence="4 5" key="1">
    <citation type="journal article" date="2004" name="Emerg. Infect. Dis.">
        <title>Amoebae-resisting bacteria isolated from human nasal swabs by amoebal coculture.</title>
        <authorList>
            <person name="Greub G."/>
            <person name="La Scola B."/>
            <person name="Raoult D."/>
        </authorList>
    </citation>
    <scope>NUCLEOTIDE SEQUENCE [LARGE SCALE GENOMIC DNA]</scope>
    <source>
        <strain evidence="4 5">CCUG 51329</strain>
    </source>
</reference>
<comment type="caution">
    <text evidence="4">The sequence shown here is derived from an EMBL/GenBank/DDBJ whole genome shotgun (WGS) entry which is preliminary data.</text>
</comment>
<evidence type="ECO:0000256" key="2">
    <source>
        <dbReference type="ARBA" id="ARBA00022840"/>
    </source>
</evidence>
<dbReference type="GO" id="GO:0005524">
    <property type="term" value="F:ATP binding"/>
    <property type="evidence" value="ECO:0007669"/>
    <property type="project" value="UniProtKB-KW"/>
</dbReference>
<dbReference type="RefSeq" id="WP_116096349.1">
    <property type="nucleotide sequence ID" value="NZ_QNVU01000003.1"/>
</dbReference>
<protein>
    <recommendedName>
        <fullName evidence="3">Zeta toxin domain-containing protein</fullName>
    </recommendedName>
</protein>
<dbReference type="Gene3D" id="3.40.50.300">
    <property type="entry name" value="P-loop containing nucleotide triphosphate hydrolases"/>
    <property type="match status" value="1"/>
</dbReference>
<keyword evidence="5" id="KW-1185">Reference proteome</keyword>
<dbReference type="Proteomes" id="UP000256924">
    <property type="component" value="Unassembled WGS sequence"/>
</dbReference>
<dbReference type="InterPro" id="IPR027417">
    <property type="entry name" value="P-loop_NTPase"/>
</dbReference>
<accession>A0A3D9BGP4</accession>
<sequence length="212" mass="23892">MPELYIITGSNGAGKSSLGPHYVPAALSDSIFDGDKLLMVKKSEFWKKGIRSSKECTKLAAKIVEDTFDKLVETSLGNSLDFAYEGHFTNHETWSIPQKFKNAGYKIHLIFFGLTNTDLSELRVLYRTKEGGHHVDPFTLATNFYGNLEKLDIYFKIFDSVEIYDTSGIEHIPLAKIENGNISSCISSSQLPDWFTEYLPNISLLTENKSFE</sequence>
<gene>
    <name evidence="4" type="ORF">DRF68_02120</name>
</gene>
<evidence type="ECO:0000313" key="5">
    <source>
        <dbReference type="Proteomes" id="UP000256924"/>
    </source>
</evidence>
<organism evidence="4 5">
    <name type="scientific">Candidatus Chryseobacterium massiliense</name>
    <dbReference type="NCBI Taxonomy" id="204089"/>
    <lineage>
        <taxon>Bacteria</taxon>
        <taxon>Pseudomonadati</taxon>
        <taxon>Bacteroidota</taxon>
        <taxon>Flavobacteriia</taxon>
        <taxon>Flavobacteriales</taxon>
        <taxon>Weeksellaceae</taxon>
        <taxon>Chryseobacterium group</taxon>
        <taxon>Chryseobacterium</taxon>
    </lineage>
</organism>
<dbReference type="AlphaFoldDB" id="A0A3D9BGP4"/>
<dbReference type="InterPro" id="IPR010488">
    <property type="entry name" value="Zeta_toxin_domain"/>
</dbReference>
<dbReference type="Pfam" id="PF06414">
    <property type="entry name" value="Zeta_toxin"/>
    <property type="match status" value="1"/>
</dbReference>
<name>A0A3D9BGP4_9FLAO</name>
<dbReference type="PANTHER" id="PTHR39206:SF1">
    <property type="entry name" value="SLL8004 PROTEIN"/>
    <property type="match status" value="1"/>
</dbReference>
<evidence type="ECO:0000313" key="4">
    <source>
        <dbReference type="EMBL" id="REC52541.1"/>
    </source>
</evidence>
<dbReference type="PANTHER" id="PTHR39206">
    <property type="entry name" value="SLL8004 PROTEIN"/>
    <property type="match status" value="1"/>
</dbReference>
<proteinExistence type="predicted"/>
<evidence type="ECO:0000259" key="3">
    <source>
        <dbReference type="Pfam" id="PF06414"/>
    </source>
</evidence>
<dbReference type="GO" id="GO:0016301">
    <property type="term" value="F:kinase activity"/>
    <property type="evidence" value="ECO:0007669"/>
    <property type="project" value="InterPro"/>
</dbReference>
<feature type="domain" description="Zeta toxin" evidence="3">
    <location>
        <begin position="2"/>
        <end position="168"/>
    </location>
</feature>
<keyword evidence="2" id="KW-0067">ATP-binding</keyword>